<dbReference type="Proteomes" id="UP000323930">
    <property type="component" value="Unassembled WGS sequence"/>
</dbReference>
<feature type="transmembrane region" description="Helical" evidence="1">
    <location>
        <begin position="149"/>
        <end position="169"/>
    </location>
</feature>
<keyword evidence="1" id="KW-0472">Membrane</keyword>
<feature type="transmembrane region" description="Helical" evidence="1">
    <location>
        <begin position="76"/>
        <end position="99"/>
    </location>
</feature>
<dbReference type="RefSeq" id="WP_148545072.1">
    <property type="nucleotide sequence ID" value="NZ_VSDQ01000729.1"/>
</dbReference>
<reference evidence="2 3" key="1">
    <citation type="submission" date="2019-08" db="EMBL/GenBank/DDBJ databases">
        <title>Seonamhaeicola sediminis sp. nov., isolated from marine sediment.</title>
        <authorList>
            <person name="Cao W.R."/>
        </authorList>
    </citation>
    <scope>NUCLEOTIDE SEQUENCE [LARGE SCALE GENOMIC DNA]</scope>
    <source>
        <strain evidence="2 3">B011</strain>
    </source>
</reference>
<dbReference type="EMBL" id="VSDQ01000729">
    <property type="protein sequence ID" value="TYA69802.1"/>
    <property type="molecule type" value="Genomic_DNA"/>
</dbReference>
<name>A0A5D0HKG8_9FLAO</name>
<organism evidence="2 3">
    <name type="scientific">Seonamhaeicola marinus</name>
    <dbReference type="NCBI Taxonomy" id="1912246"/>
    <lineage>
        <taxon>Bacteria</taxon>
        <taxon>Pseudomonadati</taxon>
        <taxon>Bacteroidota</taxon>
        <taxon>Flavobacteriia</taxon>
        <taxon>Flavobacteriales</taxon>
        <taxon>Flavobacteriaceae</taxon>
    </lineage>
</organism>
<evidence type="ECO:0000313" key="3">
    <source>
        <dbReference type="Proteomes" id="UP000323930"/>
    </source>
</evidence>
<proteinExistence type="predicted"/>
<comment type="caution">
    <text evidence="2">The sequence shown here is derived from an EMBL/GenBank/DDBJ whole genome shotgun (WGS) entry which is preliminary data.</text>
</comment>
<evidence type="ECO:0000313" key="2">
    <source>
        <dbReference type="EMBL" id="TYA69802.1"/>
    </source>
</evidence>
<evidence type="ECO:0000256" key="1">
    <source>
        <dbReference type="SAM" id="Phobius"/>
    </source>
</evidence>
<sequence>MKFRRLFYDNRVDIKKITTEKVVIGIVLGLLSAFVIYSFFYVIRESFRLMILGFNDYGFHSFFNDEFILPKENRNFYNLFFSGLSLILGNSVAVLFIFSGPNNILNRFDSRRKRVLNDQVFLSFNFLYWITKVGLAVGVFAIAGLKLEYLPYFKPIAYLFLFVLYLETWKNLSLVIKKRRLIIQSGHLLILLVLSLGLSKIDVVNYKALDKASVKNNPIIDFPKSSFYDKNDAPWYTRNRTMGFKLKRNEAGNLDIYTESREKIGLGDIEYYVIAEKHAFREELIPFLSVNILADKDLNLGLIKTFEAKLYRAGIHMVNYEIRNEELYAKEFRNGLIKKRLYAPVLEFDGEFERTDSLESILLPPLPLHPPEPYFDKFDTVEVSIGKQPRFEDKPMRLSAIQKKFSKNINTKTVYLYKITKGATYQDYINMLTVHNTAVSELRKQEQTISSDQDCFDESCYKAYRNEQIRLRRKYPVYVIVSKEP</sequence>
<feature type="transmembrane region" description="Helical" evidence="1">
    <location>
        <begin position="120"/>
        <end position="143"/>
    </location>
</feature>
<accession>A0A5D0HKG8</accession>
<feature type="transmembrane region" description="Helical" evidence="1">
    <location>
        <begin position="181"/>
        <end position="198"/>
    </location>
</feature>
<keyword evidence="1" id="KW-1133">Transmembrane helix</keyword>
<keyword evidence="3" id="KW-1185">Reference proteome</keyword>
<protein>
    <submittedName>
        <fullName evidence="2">Uncharacterized protein</fullName>
    </submittedName>
</protein>
<dbReference type="AlphaFoldDB" id="A0A5D0HKG8"/>
<feature type="transmembrane region" description="Helical" evidence="1">
    <location>
        <begin position="21"/>
        <end position="43"/>
    </location>
</feature>
<dbReference type="OrthoDB" id="1437277at2"/>
<gene>
    <name evidence="2" type="ORF">FUA24_21135</name>
</gene>
<keyword evidence="1" id="KW-0812">Transmembrane</keyword>